<feature type="transmembrane region" description="Helical" evidence="7">
    <location>
        <begin position="7"/>
        <end position="32"/>
    </location>
</feature>
<evidence type="ECO:0000256" key="6">
    <source>
        <dbReference type="ARBA" id="ARBA00023136"/>
    </source>
</evidence>
<feature type="transmembrane region" description="Helical" evidence="7">
    <location>
        <begin position="280"/>
        <end position="298"/>
    </location>
</feature>
<feature type="transmembrane region" description="Helical" evidence="7">
    <location>
        <begin position="38"/>
        <end position="59"/>
    </location>
</feature>
<gene>
    <name evidence="9" type="ORF">JMA_03670</name>
</gene>
<dbReference type="PANTHER" id="PTHR43266:SF2">
    <property type="entry name" value="MAJOR FACILITATOR SUPERFAMILY (MFS) PROFILE DOMAIN-CONTAINING PROTEIN"/>
    <property type="match status" value="1"/>
</dbReference>
<sequence length="407" mass="44163">MMNRNAVLLLSSIGLTGIGSWIYFIALNLIIFNQTGSAAAVGLLYIIRPAAALLTSLWCGSLVDRVQKKGLLLFLTFAQSLLVAGIGLFPDILWASYLFVFLLQVLSSILQPAVMSFTAQLIPVTQLQRFNAVRSLLDSGSFLLGPAIAGFILMTGSPATAIYINALALIFSAVLVLFISFNEELEFRYQGSSFSLKTGLIEDWKSTLRFRETHPAIWLIYLVFTLFIVMQTAVDSLEVSFSKEVLLLSDHQYGLLVSCAGAGILVGSFINIVLSQALKISAMIGAGSVTTAAGYLIFATAPHFLIANIGVFILGIALAFANTGFLTLIQQSIPVKSIGRVVSFFHLIEAFLIIVTTAILACFTFYLSIKFAVLSGILVMLLVTVFLTRNLPHPQKVKEIKKVETGI</sequence>
<comment type="subcellular location">
    <subcellularLocation>
        <location evidence="1">Cell membrane</location>
        <topology evidence="1">Multi-pass membrane protein</topology>
    </subcellularLocation>
</comment>
<keyword evidence="2" id="KW-0813">Transport</keyword>
<dbReference type="InterPro" id="IPR011701">
    <property type="entry name" value="MFS"/>
</dbReference>
<keyword evidence="3" id="KW-1003">Cell membrane</keyword>
<dbReference type="PANTHER" id="PTHR43266">
    <property type="entry name" value="MACROLIDE-EFFLUX PROTEIN"/>
    <property type="match status" value="1"/>
</dbReference>
<dbReference type="GO" id="GO:0022857">
    <property type="term" value="F:transmembrane transporter activity"/>
    <property type="evidence" value="ECO:0007669"/>
    <property type="project" value="InterPro"/>
</dbReference>
<evidence type="ECO:0000256" key="3">
    <source>
        <dbReference type="ARBA" id="ARBA00022475"/>
    </source>
</evidence>
<evidence type="ECO:0000256" key="4">
    <source>
        <dbReference type="ARBA" id="ARBA00022692"/>
    </source>
</evidence>
<dbReference type="Proteomes" id="UP000031449">
    <property type="component" value="Chromosome"/>
</dbReference>
<keyword evidence="10" id="KW-1185">Reference proteome</keyword>
<evidence type="ECO:0000256" key="1">
    <source>
        <dbReference type="ARBA" id="ARBA00004651"/>
    </source>
</evidence>
<keyword evidence="5 7" id="KW-1133">Transmembrane helix</keyword>
<organism evidence="9 10">
    <name type="scientific">Jeotgalibacillus malaysiensis</name>
    <dbReference type="NCBI Taxonomy" id="1508404"/>
    <lineage>
        <taxon>Bacteria</taxon>
        <taxon>Bacillati</taxon>
        <taxon>Bacillota</taxon>
        <taxon>Bacilli</taxon>
        <taxon>Bacillales</taxon>
        <taxon>Caryophanaceae</taxon>
        <taxon>Jeotgalibacillus</taxon>
    </lineage>
</organism>
<dbReference type="BioCyc" id="JESP1508404:G14D9-9584-MONOMER"/>
<evidence type="ECO:0000259" key="8">
    <source>
        <dbReference type="PROSITE" id="PS50850"/>
    </source>
</evidence>
<dbReference type="KEGG" id="jeo:JMA_03670"/>
<dbReference type="HOGENOM" id="CLU_034180_5_0_9"/>
<proteinExistence type="predicted"/>
<feature type="transmembrane region" description="Helical" evidence="7">
    <location>
        <begin position="341"/>
        <end position="366"/>
    </location>
</feature>
<dbReference type="EMBL" id="CP009416">
    <property type="protein sequence ID" value="AJD89684.1"/>
    <property type="molecule type" value="Genomic_DNA"/>
</dbReference>
<feature type="transmembrane region" description="Helical" evidence="7">
    <location>
        <begin position="304"/>
        <end position="329"/>
    </location>
</feature>
<evidence type="ECO:0000313" key="10">
    <source>
        <dbReference type="Proteomes" id="UP000031449"/>
    </source>
</evidence>
<protein>
    <recommendedName>
        <fullName evidence="8">Major facilitator superfamily (MFS) profile domain-containing protein</fullName>
    </recommendedName>
</protein>
<feature type="transmembrane region" description="Helical" evidence="7">
    <location>
        <begin position="95"/>
        <end position="115"/>
    </location>
</feature>
<dbReference type="PROSITE" id="PS50850">
    <property type="entry name" value="MFS"/>
    <property type="match status" value="1"/>
</dbReference>
<accession>A0A0B5ANT3</accession>
<feature type="transmembrane region" description="Helical" evidence="7">
    <location>
        <begin position="253"/>
        <end position="273"/>
    </location>
</feature>
<keyword evidence="6 7" id="KW-0472">Membrane</keyword>
<feature type="transmembrane region" description="Helical" evidence="7">
    <location>
        <begin position="162"/>
        <end position="181"/>
    </location>
</feature>
<dbReference type="AlphaFoldDB" id="A0A0B5ANT3"/>
<dbReference type="OrthoDB" id="2156306at2"/>
<evidence type="ECO:0000256" key="7">
    <source>
        <dbReference type="SAM" id="Phobius"/>
    </source>
</evidence>
<reference evidence="9 10" key="1">
    <citation type="submission" date="2014-08" db="EMBL/GenBank/DDBJ databases">
        <title>Complete genome of a marine bacteria Jeotgalibacillus malaysiensis.</title>
        <authorList>
            <person name="Yaakop A.S."/>
            <person name="Chan K.-G."/>
            <person name="Goh K.M."/>
        </authorList>
    </citation>
    <scope>NUCLEOTIDE SEQUENCE [LARGE SCALE GENOMIC DNA]</scope>
    <source>
        <strain evidence="9 10">D5</strain>
    </source>
</reference>
<feature type="transmembrane region" description="Helical" evidence="7">
    <location>
        <begin position="71"/>
        <end position="89"/>
    </location>
</feature>
<evidence type="ECO:0000313" key="9">
    <source>
        <dbReference type="EMBL" id="AJD89684.1"/>
    </source>
</evidence>
<dbReference type="Pfam" id="PF07690">
    <property type="entry name" value="MFS_1"/>
    <property type="match status" value="1"/>
</dbReference>
<dbReference type="InterPro" id="IPR036259">
    <property type="entry name" value="MFS_trans_sf"/>
</dbReference>
<dbReference type="InterPro" id="IPR020846">
    <property type="entry name" value="MFS_dom"/>
</dbReference>
<keyword evidence="4 7" id="KW-0812">Transmembrane</keyword>
<name>A0A0B5ANT3_9BACL</name>
<dbReference type="Gene3D" id="1.20.1250.20">
    <property type="entry name" value="MFS general substrate transporter like domains"/>
    <property type="match status" value="2"/>
</dbReference>
<evidence type="ECO:0000256" key="5">
    <source>
        <dbReference type="ARBA" id="ARBA00022989"/>
    </source>
</evidence>
<dbReference type="CDD" id="cd06173">
    <property type="entry name" value="MFS_MefA_like"/>
    <property type="match status" value="1"/>
</dbReference>
<dbReference type="GO" id="GO:0005886">
    <property type="term" value="C:plasma membrane"/>
    <property type="evidence" value="ECO:0007669"/>
    <property type="project" value="UniProtKB-SubCell"/>
</dbReference>
<dbReference type="STRING" id="1508404.JMA_03670"/>
<feature type="transmembrane region" description="Helical" evidence="7">
    <location>
        <begin position="136"/>
        <end position="156"/>
    </location>
</feature>
<dbReference type="SUPFAM" id="SSF103473">
    <property type="entry name" value="MFS general substrate transporter"/>
    <property type="match status" value="1"/>
</dbReference>
<feature type="domain" description="Major facilitator superfamily (MFS) profile" evidence="8">
    <location>
        <begin position="216"/>
        <end position="407"/>
    </location>
</feature>
<evidence type="ECO:0000256" key="2">
    <source>
        <dbReference type="ARBA" id="ARBA00022448"/>
    </source>
</evidence>
<feature type="transmembrane region" description="Helical" evidence="7">
    <location>
        <begin position="215"/>
        <end position="233"/>
    </location>
</feature>
<feature type="transmembrane region" description="Helical" evidence="7">
    <location>
        <begin position="372"/>
        <end position="392"/>
    </location>
</feature>